<organism evidence="14 15">
    <name type="scientific">Anaerosphaera multitolerans</name>
    <dbReference type="NCBI Taxonomy" id="2487351"/>
    <lineage>
        <taxon>Bacteria</taxon>
        <taxon>Bacillati</taxon>
        <taxon>Bacillota</taxon>
        <taxon>Tissierellia</taxon>
        <taxon>Tissierellales</taxon>
        <taxon>Peptoniphilaceae</taxon>
        <taxon>Anaerosphaera</taxon>
    </lineage>
</organism>
<evidence type="ECO:0000259" key="13">
    <source>
        <dbReference type="Pfam" id="PF09084"/>
    </source>
</evidence>
<comment type="similarity">
    <text evidence="3">Belongs to the NMT1/THI5 family.</text>
</comment>
<keyword evidence="7" id="KW-0663">Pyridoxal phosphate</keyword>
<gene>
    <name evidence="14" type="ORF">EF514_04060</name>
</gene>
<keyword evidence="12" id="KW-0732">Signal</keyword>
<evidence type="ECO:0000256" key="6">
    <source>
        <dbReference type="ARBA" id="ARBA00022723"/>
    </source>
</evidence>
<dbReference type="InterPro" id="IPR015168">
    <property type="entry name" value="SsuA/THI5"/>
</dbReference>
<dbReference type="AlphaFoldDB" id="A0A437S7V2"/>
<evidence type="ECO:0000256" key="10">
    <source>
        <dbReference type="ARBA" id="ARBA00033171"/>
    </source>
</evidence>
<dbReference type="PANTHER" id="PTHR31528">
    <property type="entry name" value="4-AMINO-5-HYDROXYMETHYL-2-METHYLPYRIMIDINE PHOSPHATE SYNTHASE THI11-RELATED"/>
    <property type="match status" value="1"/>
</dbReference>
<keyword evidence="8" id="KW-0784">Thiamine biosynthesis</keyword>
<evidence type="ECO:0000256" key="2">
    <source>
        <dbReference type="ARBA" id="ARBA00004948"/>
    </source>
</evidence>
<proteinExistence type="inferred from homology"/>
<reference evidence="14 15" key="1">
    <citation type="submission" date="2018-11" db="EMBL/GenBank/DDBJ databases">
        <title>Genome sequencing and assembly of Anaerosphaera sp. nov., GS7-6-2.</title>
        <authorList>
            <person name="Rettenmaier R."/>
            <person name="Liebl W."/>
            <person name="Zverlov V."/>
        </authorList>
    </citation>
    <scope>NUCLEOTIDE SEQUENCE [LARGE SCALE GENOMIC DNA]</scope>
    <source>
        <strain evidence="14 15">GS7-6-2</strain>
    </source>
</reference>
<keyword evidence="9" id="KW-0408">Iron</keyword>
<feature type="chain" id="PRO_5038333974" description="Thiamine pyrimidine synthase" evidence="12">
    <location>
        <begin position="25"/>
        <end position="342"/>
    </location>
</feature>
<dbReference type="GO" id="GO:0009228">
    <property type="term" value="P:thiamine biosynthetic process"/>
    <property type="evidence" value="ECO:0007669"/>
    <property type="project" value="UniProtKB-KW"/>
</dbReference>
<feature type="signal peptide" evidence="12">
    <location>
        <begin position="1"/>
        <end position="24"/>
    </location>
</feature>
<evidence type="ECO:0000256" key="7">
    <source>
        <dbReference type="ARBA" id="ARBA00022898"/>
    </source>
</evidence>
<keyword evidence="5" id="KW-0808">Transferase</keyword>
<accession>A0A437S7V2</accession>
<dbReference type="GO" id="GO:0016740">
    <property type="term" value="F:transferase activity"/>
    <property type="evidence" value="ECO:0007669"/>
    <property type="project" value="UniProtKB-KW"/>
</dbReference>
<evidence type="ECO:0000256" key="8">
    <source>
        <dbReference type="ARBA" id="ARBA00022977"/>
    </source>
</evidence>
<dbReference type="Proteomes" id="UP000288812">
    <property type="component" value="Unassembled WGS sequence"/>
</dbReference>
<dbReference type="RefSeq" id="WP_127724092.1">
    <property type="nucleotide sequence ID" value="NZ_RLIH01000004.1"/>
</dbReference>
<comment type="subunit">
    <text evidence="4">Homodimer.</text>
</comment>
<dbReference type="InterPro" id="IPR027939">
    <property type="entry name" value="NMT1/THI5"/>
</dbReference>
<sequence>MNLNRKATLKILSLLLLSMILLVACSSNETKENKTEETTKDELTTVSIQIDGAAVPYYAPLYLAQEKGFFAEEGLNVEFYYAAAADIVKNVAAGNVEFGFPNADSVILAKSQDIPAKVIHTTYQNGLGATIFPTDSDIKEPSDLAGKKIAVTSYGSPNYIQLQVLLSKNGLSLDDVSVEIIGTGAILNALTTKEVDAIVFSMLRTIELNESGFAASEFRSDDYLPSFGNVLISSDKYIEENPEIIKGFKKALNKSIEYIIDGNVEEAVDLSIEQHATTASDKRDISIKIINEVFIPYLWQSDYTKENGIGASDLSRWDNLISVSKEYEIIDSIFPASDLIYE</sequence>
<evidence type="ECO:0000256" key="5">
    <source>
        <dbReference type="ARBA" id="ARBA00022679"/>
    </source>
</evidence>
<evidence type="ECO:0000313" key="15">
    <source>
        <dbReference type="Proteomes" id="UP000288812"/>
    </source>
</evidence>
<comment type="catalytic activity">
    <reaction evidence="11">
        <text>N(6)-(pyridoxal phosphate)-L-lysyl-[4-amino-5-hydroxymethyl-2-methylpyrimidine phosphate synthase] + L-histidyl-[4-amino-5-hydroxymethyl-2-methylpyrimidine phosphate synthase] + 2 Fe(3+) + 4 H2O = L-lysyl-[4-amino-5-hydroxymethyl-2-methylpyrimidine phosphate synthase] + (2S)-2-amino-5-hydroxy-4-oxopentanoyl-[4-amino-5-hydroxymethyl-2-methylpyrimidine phosphate synthase] + 4-amino-2-methyl-5-(phosphooxymethyl)pyrimidine + 3-oxopropanoate + 2 Fe(2+) + 2 H(+)</text>
        <dbReference type="Rhea" id="RHEA:65756"/>
        <dbReference type="Rhea" id="RHEA-COMP:16892"/>
        <dbReference type="Rhea" id="RHEA-COMP:16893"/>
        <dbReference type="Rhea" id="RHEA-COMP:16894"/>
        <dbReference type="Rhea" id="RHEA-COMP:16895"/>
        <dbReference type="ChEBI" id="CHEBI:15377"/>
        <dbReference type="ChEBI" id="CHEBI:15378"/>
        <dbReference type="ChEBI" id="CHEBI:29033"/>
        <dbReference type="ChEBI" id="CHEBI:29034"/>
        <dbReference type="ChEBI" id="CHEBI:29969"/>
        <dbReference type="ChEBI" id="CHEBI:29979"/>
        <dbReference type="ChEBI" id="CHEBI:33190"/>
        <dbReference type="ChEBI" id="CHEBI:58354"/>
        <dbReference type="ChEBI" id="CHEBI:143915"/>
        <dbReference type="ChEBI" id="CHEBI:157692"/>
    </reaction>
    <physiologicalReaction direction="left-to-right" evidence="11">
        <dbReference type="Rhea" id="RHEA:65757"/>
    </physiologicalReaction>
</comment>
<evidence type="ECO:0000256" key="4">
    <source>
        <dbReference type="ARBA" id="ARBA00011738"/>
    </source>
</evidence>
<dbReference type="SUPFAM" id="SSF53850">
    <property type="entry name" value="Periplasmic binding protein-like II"/>
    <property type="match status" value="1"/>
</dbReference>
<comment type="pathway">
    <text evidence="2">Cofactor biosynthesis; thiamine diphosphate biosynthesis.</text>
</comment>
<dbReference type="PANTHER" id="PTHR31528:SF1">
    <property type="entry name" value="4-AMINO-5-HYDROXYMETHYL-2-METHYLPYRIMIDINE PHOSPHATE SYNTHASE THI11-RELATED"/>
    <property type="match status" value="1"/>
</dbReference>
<evidence type="ECO:0000256" key="3">
    <source>
        <dbReference type="ARBA" id="ARBA00009406"/>
    </source>
</evidence>
<dbReference type="EMBL" id="RLIH01000004">
    <property type="protein sequence ID" value="RVU55072.1"/>
    <property type="molecule type" value="Genomic_DNA"/>
</dbReference>
<dbReference type="GO" id="GO:0046872">
    <property type="term" value="F:metal ion binding"/>
    <property type="evidence" value="ECO:0007669"/>
    <property type="project" value="UniProtKB-KW"/>
</dbReference>
<evidence type="ECO:0000256" key="12">
    <source>
        <dbReference type="SAM" id="SignalP"/>
    </source>
</evidence>
<evidence type="ECO:0000256" key="11">
    <source>
        <dbReference type="ARBA" id="ARBA00048179"/>
    </source>
</evidence>
<comment type="caution">
    <text evidence="14">The sequence shown here is derived from an EMBL/GenBank/DDBJ whole genome shotgun (WGS) entry which is preliminary data.</text>
</comment>
<keyword evidence="6" id="KW-0479">Metal-binding</keyword>
<evidence type="ECO:0000256" key="1">
    <source>
        <dbReference type="ARBA" id="ARBA00003469"/>
    </source>
</evidence>
<dbReference type="PROSITE" id="PS51257">
    <property type="entry name" value="PROKAR_LIPOPROTEIN"/>
    <property type="match status" value="1"/>
</dbReference>
<dbReference type="Pfam" id="PF09084">
    <property type="entry name" value="NMT1"/>
    <property type="match status" value="1"/>
</dbReference>
<feature type="domain" description="SsuA/THI5-like" evidence="13">
    <location>
        <begin position="56"/>
        <end position="261"/>
    </location>
</feature>
<evidence type="ECO:0000256" key="9">
    <source>
        <dbReference type="ARBA" id="ARBA00023004"/>
    </source>
</evidence>
<comment type="function">
    <text evidence="1">Responsible for the formation of the pyrimidine heterocycle in the thiamine biosynthesis pathway. Catalyzes the formation of hydroxymethylpyrimidine phosphate (HMP-P) from histidine and pyridoxal phosphate (PLP). The protein uses PLP and the active site histidine to form HMP-P, generating an inactive enzyme. The enzyme can only undergo a single turnover, which suggests it is a suicide enzyme.</text>
</comment>
<name>A0A437S7V2_9FIRM</name>
<dbReference type="OrthoDB" id="1701777at2"/>
<evidence type="ECO:0000313" key="14">
    <source>
        <dbReference type="EMBL" id="RVU55072.1"/>
    </source>
</evidence>
<protein>
    <recommendedName>
        <fullName evidence="10">Thiamine pyrimidine synthase</fullName>
    </recommendedName>
</protein>
<dbReference type="Gene3D" id="3.40.190.10">
    <property type="entry name" value="Periplasmic binding protein-like II"/>
    <property type="match status" value="2"/>
</dbReference>
<keyword evidence="15" id="KW-1185">Reference proteome</keyword>